<name>A0A5P2X888_STRST</name>
<dbReference type="AlphaFoldDB" id="A0A5P2X888"/>
<gene>
    <name evidence="2" type="ORF">CP982_07780</name>
    <name evidence="1" type="ORF">FHS40_007509</name>
</gene>
<sequence>MTAKIVGGVTVALNDGPVRIEVGPSLFDGAPTARLVIGEGAGAVAISVTDSPAETLDNLAEQVARLAAWTRRMKSLKTLPEVA</sequence>
<dbReference type="OrthoDB" id="9902753at2"/>
<evidence type="ECO:0000313" key="4">
    <source>
        <dbReference type="Proteomes" id="UP000549009"/>
    </source>
</evidence>
<proteinExistence type="predicted"/>
<reference evidence="2 3" key="1">
    <citation type="submission" date="2017-09" db="EMBL/GenBank/DDBJ databases">
        <authorList>
            <person name="Lee N."/>
            <person name="Cho B.-K."/>
        </authorList>
    </citation>
    <scope>NUCLEOTIDE SEQUENCE [LARGE SCALE GENOMIC DNA]</scope>
    <source>
        <strain evidence="2 3">ATCC 27465</strain>
    </source>
</reference>
<reference evidence="1 4" key="2">
    <citation type="submission" date="2020-08" db="EMBL/GenBank/DDBJ databases">
        <title>Genomic Encyclopedia of Type Strains, Phase III (KMG-III): the genomes of soil and plant-associated and newly described type strains.</title>
        <authorList>
            <person name="Whitman W."/>
        </authorList>
    </citation>
    <scope>NUCLEOTIDE SEQUENCE [LARGE SCALE GENOMIC DNA]</scope>
    <source>
        <strain evidence="1 4">CECT 3146</strain>
    </source>
</reference>
<keyword evidence="4" id="KW-1185">Reference proteome</keyword>
<dbReference type="Proteomes" id="UP000326505">
    <property type="component" value="Chromosome"/>
</dbReference>
<dbReference type="EMBL" id="JACHJD010000018">
    <property type="protein sequence ID" value="MBB5108388.1"/>
    <property type="molecule type" value="Genomic_DNA"/>
</dbReference>
<organism evidence="2 3">
    <name type="scientific">Streptomyces spectabilis</name>
    <dbReference type="NCBI Taxonomy" id="68270"/>
    <lineage>
        <taxon>Bacteria</taxon>
        <taxon>Bacillati</taxon>
        <taxon>Actinomycetota</taxon>
        <taxon>Actinomycetes</taxon>
        <taxon>Kitasatosporales</taxon>
        <taxon>Streptomycetaceae</taxon>
        <taxon>Streptomyces</taxon>
    </lineage>
</organism>
<evidence type="ECO:0000313" key="1">
    <source>
        <dbReference type="EMBL" id="MBB5108388.1"/>
    </source>
</evidence>
<dbReference type="Proteomes" id="UP000549009">
    <property type="component" value="Unassembled WGS sequence"/>
</dbReference>
<evidence type="ECO:0000313" key="3">
    <source>
        <dbReference type="Proteomes" id="UP000326505"/>
    </source>
</evidence>
<dbReference type="KEGG" id="sspb:CP982_07780"/>
<evidence type="ECO:0000313" key="2">
    <source>
        <dbReference type="EMBL" id="QEV58632.1"/>
    </source>
</evidence>
<dbReference type="RefSeq" id="WP_150509837.1">
    <property type="nucleotide sequence ID" value="NZ_BMSQ01000020.1"/>
</dbReference>
<accession>A0A5P2X888</accession>
<protein>
    <submittedName>
        <fullName evidence="2">Uncharacterized protein</fullName>
    </submittedName>
</protein>
<dbReference type="EMBL" id="CP023690">
    <property type="protein sequence ID" value="QEV58632.1"/>
    <property type="molecule type" value="Genomic_DNA"/>
</dbReference>